<keyword evidence="9 13" id="KW-0472">Membrane</keyword>
<evidence type="ECO:0000256" key="4">
    <source>
        <dbReference type="ARBA" id="ARBA00022692"/>
    </source>
</evidence>
<feature type="transmembrane region" description="Helical" evidence="13">
    <location>
        <begin position="35"/>
        <end position="56"/>
    </location>
</feature>
<dbReference type="GO" id="GO:0006813">
    <property type="term" value="P:potassium ion transport"/>
    <property type="evidence" value="ECO:0007669"/>
    <property type="project" value="UniProtKB-KW"/>
</dbReference>
<evidence type="ECO:0000256" key="2">
    <source>
        <dbReference type="ARBA" id="ARBA00022448"/>
    </source>
</evidence>
<evidence type="ECO:0000256" key="12">
    <source>
        <dbReference type="ARBA" id="ARBA00047912"/>
    </source>
</evidence>
<evidence type="ECO:0000259" key="14">
    <source>
        <dbReference type="Pfam" id="PF00999"/>
    </source>
</evidence>
<keyword evidence="10" id="KW-0739">Sodium transport</keyword>
<comment type="subcellular location">
    <subcellularLocation>
        <location evidence="1">Membrane</location>
        <topology evidence="1">Multi-pass membrane protein</topology>
    </subcellularLocation>
</comment>
<evidence type="ECO:0000256" key="3">
    <source>
        <dbReference type="ARBA" id="ARBA00022538"/>
    </source>
</evidence>
<evidence type="ECO:0000256" key="6">
    <source>
        <dbReference type="ARBA" id="ARBA00022989"/>
    </source>
</evidence>
<evidence type="ECO:0000256" key="10">
    <source>
        <dbReference type="ARBA" id="ARBA00023201"/>
    </source>
</evidence>
<keyword evidence="3" id="KW-0633">Potassium transport</keyword>
<evidence type="ECO:0000256" key="13">
    <source>
        <dbReference type="SAM" id="Phobius"/>
    </source>
</evidence>
<dbReference type="AlphaFoldDB" id="A0A368PZ88"/>
<evidence type="ECO:0000256" key="5">
    <source>
        <dbReference type="ARBA" id="ARBA00022958"/>
    </source>
</evidence>
<comment type="catalytic activity">
    <reaction evidence="11">
        <text>Na(+)(in) + H(+)(out) = Na(+)(out) + H(+)(in)</text>
        <dbReference type="Rhea" id="RHEA:29419"/>
        <dbReference type="ChEBI" id="CHEBI:15378"/>
        <dbReference type="ChEBI" id="CHEBI:29101"/>
    </reaction>
</comment>
<reference evidence="15" key="1">
    <citation type="journal article" date="2012" name="Nat. Biotechnol.">
        <title>Reference genome sequence of the model plant Setaria.</title>
        <authorList>
            <person name="Bennetzen J.L."/>
            <person name="Schmutz J."/>
            <person name="Wang H."/>
            <person name="Percifield R."/>
            <person name="Hawkins J."/>
            <person name="Pontaroli A.C."/>
            <person name="Estep M."/>
            <person name="Feng L."/>
            <person name="Vaughn J.N."/>
            <person name="Grimwood J."/>
            <person name="Jenkins J."/>
            <person name="Barry K."/>
            <person name="Lindquist E."/>
            <person name="Hellsten U."/>
            <person name="Deshpande S."/>
            <person name="Wang X."/>
            <person name="Wu X."/>
            <person name="Mitros T."/>
            <person name="Triplett J."/>
            <person name="Yang X."/>
            <person name="Ye C.Y."/>
            <person name="Mauro-Herrera M."/>
            <person name="Wang L."/>
            <person name="Li P."/>
            <person name="Sharma M."/>
            <person name="Sharma R."/>
            <person name="Ronald P.C."/>
            <person name="Panaud O."/>
            <person name="Kellogg E.A."/>
            <person name="Brutnell T.P."/>
            <person name="Doust A.N."/>
            <person name="Tuskan G.A."/>
            <person name="Rokhsar D."/>
            <person name="Devos K.M."/>
        </authorList>
    </citation>
    <scope>NUCLEOTIDE SEQUENCE [LARGE SCALE GENOMIC DNA]</scope>
    <source>
        <strain evidence="15">Yugu1</strain>
    </source>
</reference>
<gene>
    <name evidence="15" type="ORF">SETIT_2G160100v2</name>
</gene>
<proteinExistence type="predicted"/>
<keyword evidence="7" id="KW-0915">Sodium</keyword>
<keyword evidence="8" id="KW-0406">Ion transport</keyword>
<dbReference type="OrthoDB" id="196264at2759"/>
<protein>
    <recommendedName>
        <fullName evidence="14">Cation/H+ exchanger transmembrane domain-containing protein</fullName>
    </recommendedName>
</protein>
<dbReference type="GO" id="GO:0006885">
    <property type="term" value="P:regulation of pH"/>
    <property type="evidence" value="ECO:0007669"/>
    <property type="project" value="InterPro"/>
</dbReference>
<sequence>MALELSLASASASPPAGWLAPPPPLAPPGKEQQVAGVGILLQISMLVLSFVLGHVLRRHRFYYLPEASASLLIGLVVGGLANISNTETNTRTWFNFHEEFFFLFLLPPIILYPFLQFFSIKPFFANFGAIVTFAILGTFIASVVTGVLVYLGGLTFLMYKLPLVECLMFGALISATDPVTVLSIFQELGSDVNLYALVFGESVLNDAMAISLYRTMSSVRSHAAAGENFFMMILQFLETFVGSMSS</sequence>
<accession>A0A368PZ88</accession>
<keyword evidence="2" id="KW-0813">Transport</keyword>
<feature type="transmembrane region" description="Helical" evidence="13">
    <location>
        <begin position="127"/>
        <end position="151"/>
    </location>
</feature>
<evidence type="ECO:0000313" key="15">
    <source>
        <dbReference type="EMBL" id="RCV11097.1"/>
    </source>
</evidence>
<dbReference type="PANTHER" id="PTHR10110:SF127">
    <property type="entry name" value="SODIUM_HYDROGEN EXCHANGER 5-RELATED"/>
    <property type="match status" value="1"/>
</dbReference>
<feature type="non-terminal residue" evidence="15">
    <location>
        <position position="246"/>
    </location>
</feature>
<dbReference type="PRINTS" id="PR01084">
    <property type="entry name" value="NAHEXCHNGR"/>
</dbReference>
<dbReference type="InterPro" id="IPR018422">
    <property type="entry name" value="Cation/H_exchanger_CPA1"/>
</dbReference>
<dbReference type="InterPro" id="IPR004709">
    <property type="entry name" value="NaH_exchanger"/>
</dbReference>
<feature type="transmembrane region" description="Helical" evidence="13">
    <location>
        <begin position="63"/>
        <end position="81"/>
    </location>
</feature>
<evidence type="ECO:0000256" key="8">
    <source>
        <dbReference type="ARBA" id="ARBA00023065"/>
    </source>
</evidence>
<dbReference type="Pfam" id="PF00999">
    <property type="entry name" value="Na_H_Exchanger"/>
    <property type="match status" value="1"/>
</dbReference>
<evidence type="ECO:0000256" key="11">
    <source>
        <dbReference type="ARBA" id="ARBA00047524"/>
    </source>
</evidence>
<organism evidence="15">
    <name type="scientific">Setaria italica</name>
    <name type="common">Foxtail millet</name>
    <name type="synonym">Panicum italicum</name>
    <dbReference type="NCBI Taxonomy" id="4555"/>
    <lineage>
        <taxon>Eukaryota</taxon>
        <taxon>Viridiplantae</taxon>
        <taxon>Streptophyta</taxon>
        <taxon>Embryophyta</taxon>
        <taxon>Tracheophyta</taxon>
        <taxon>Spermatophyta</taxon>
        <taxon>Magnoliopsida</taxon>
        <taxon>Liliopsida</taxon>
        <taxon>Poales</taxon>
        <taxon>Poaceae</taxon>
        <taxon>PACMAD clade</taxon>
        <taxon>Panicoideae</taxon>
        <taxon>Panicodae</taxon>
        <taxon>Paniceae</taxon>
        <taxon>Cenchrinae</taxon>
        <taxon>Setaria</taxon>
    </lineage>
</organism>
<evidence type="ECO:0000256" key="9">
    <source>
        <dbReference type="ARBA" id="ARBA00023136"/>
    </source>
</evidence>
<dbReference type="InterPro" id="IPR006153">
    <property type="entry name" value="Cation/H_exchanger_TM"/>
</dbReference>
<comment type="catalytic activity">
    <reaction evidence="12">
        <text>K(+)(in) + H(+)(out) = K(+)(out) + H(+)(in)</text>
        <dbReference type="Rhea" id="RHEA:29467"/>
        <dbReference type="ChEBI" id="CHEBI:15378"/>
        <dbReference type="ChEBI" id="CHEBI:29103"/>
    </reaction>
</comment>
<name>A0A368PZ88_SETIT</name>
<feature type="transmembrane region" description="Helical" evidence="13">
    <location>
        <begin position="101"/>
        <end position="120"/>
    </location>
</feature>
<keyword evidence="5" id="KW-0630">Potassium</keyword>
<dbReference type="EMBL" id="CM003529">
    <property type="protein sequence ID" value="RCV11097.1"/>
    <property type="molecule type" value="Genomic_DNA"/>
</dbReference>
<reference evidence="15" key="2">
    <citation type="submission" date="2015-07" db="EMBL/GenBank/DDBJ databases">
        <authorList>
            <person name="Noorani M."/>
        </authorList>
    </citation>
    <scope>NUCLEOTIDE SEQUENCE</scope>
    <source>
        <strain evidence="15">Yugu1</strain>
    </source>
</reference>
<evidence type="ECO:0000256" key="7">
    <source>
        <dbReference type="ARBA" id="ARBA00023053"/>
    </source>
</evidence>
<dbReference type="Gene3D" id="6.10.140.1330">
    <property type="match status" value="1"/>
</dbReference>
<feature type="domain" description="Cation/H+ exchanger transmembrane" evidence="14">
    <location>
        <begin position="49"/>
        <end position="243"/>
    </location>
</feature>
<dbReference type="GO" id="GO:0015385">
    <property type="term" value="F:sodium:proton antiporter activity"/>
    <property type="evidence" value="ECO:0007669"/>
    <property type="project" value="InterPro"/>
</dbReference>
<evidence type="ECO:0000256" key="1">
    <source>
        <dbReference type="ARBA" id="ARBA00004141"/>
    </source>
</evidence>
<dbReference type="GO" id="GO:0016020">
    <property type="term" value="C:membrane"/>
    <property type="evidence" value="ECO:0007669"/>
    <property type="project" value="UniProtKB-SubCell"/>
</dbReference>
<dbReference type="PANTHER" id="PTHR10110">
    <property type="entry name" value="SODIUM/HYDROGEN EXCHANGER"/>
    <property type="match status" value="1"/>
</dbReference>
<keyword evidence="6 13" id="KW-1133">Transmembrane helix</keyword>
<keyword evidence="4 13" id="KW-0812">Transmembrane</keyword>